<feature type="transmembrane region" description="Helical" evidence="4">
    <location>
        <begin position="6"/>
        <end position="25"/>
    </location>
</feature>
<feature type="domain" description="HAMP" evidence="6">
    <location>
        <begin position="196"/>
        <end position="249"/>
    </location>
</feature>
<feature type="transmembrane region" description="Helical" evidence="4">
    <location>
        <begin position="172"/>
        <end position="193"/>
    </location>
</feature>
<evidence type="ECO:0000259" key="5">
    <source>
        <dbReference type="PROSITE" id="PS50111"/>
    </source>
</evidence>
<dbReference type="SUPFAM" id="SSF58104">
    <property type="entry name" value="Methyl-accepting chemotaxis protein (MCP) signaling domain"/>
    <property type="match status" value="1"/>
</dbReference>
<keyword evidence="1 3" id="KW-0807">Transducer</keyword>
<dbReference type="Proteomes" id="UP000010847">
    <property type="component" value="Chromosome"/>
</dbReference>
<dbReference type="InterPro" id="IPR004089">
    <property type="entry name" value="MCPsignal_dom"/>
</dbReference>
<dbReference type="Pfam" id="PF00015">
    <property type="entry name" value="MCPsignal"/>
    <property type="match status" value="1"/>
</dbReference>
<dbReference type="GO" id="GO:0004888">
    <property type="term" value="F:transmembrane signaling receptor activity"/>
    <property type="evidence" value="ECO:0007669"/>
    <property type="project" value="InterPro"/>
</dbReference>
<keyword evidence="8" id="KW-1185">Reference proteome</keyword>
<dbReference type="GO" id="GO:0016020">
    <property type="term" value="C:membrane"/>
    <property type="evidence" value="ECO:0007669"/>
    <property type="project" value="InterPro"/>
</dbReference>
<evidence type="ECO:0000313" key="7">
    <source>
        <dbReference type="EMBL" id="AHF05751.1"/>
    </source>
</evidence>
<organism evidence="7 8">
    <name type="scientific">Desulfitobacterium metallireducens DSM 15288</name>
    <dbReference type="NCBI Taxonomy" id="871968"/>
    <lineage>
        <taxon>Bacteria</taxon>
        <taxon>Bacillati</taxon>
        <taxon>Bacillota</taxon>
        <taxon>Clostridia</taxon>
        <taxon>Eubacteriales</taxon>
        <taxon>Desulfitobacteriaceae</taxon>
        <taxon>Desulfitobacterium</taxon>
    </lineage>
</organism>
<evidence type="ECO:0000259" key="6">
    <source>
        <dbReference type="PROSITE" id="PS50885"/>
    </source>
</evidence>
<gene>
    <name evidence="7" type="ORF">DESME_00485</name>
</gene>
<name>W0E9M7_9FIRM</name>
<keyword evidence="4" id="KW-0812">Transmembrane</keyword>
<dbReference type="STRING" id="871968.DESME_00485"/>
<dbReference type="GO" id="GO:0007165">
    <property type="term" value="P:signal transduction"/>
    <property type="evidence" value="ECO:0007669"/>
    <property type="project" value="UniProtKB-KW"/>
</dbReference>
<proteinExistence type="inferred from homology"/>
<dbReference type="PROSITE" id="PS50111">
    <property type="entry name" value="CHEMOTAXIS_TRANSDUC_2"/>
    <property type="match status" value="1"/>
</dbReference>
<reference evidence="7 8" key="1">
    <citation type="submission" date="2013-12" db="EMBL/GenBank/DDBJ databases">
        <authorList>
            <consortium name="DOE Joint Genome Institute"/>
            <person name="Smidt H."/>
            <person name="Huntemann M."/>
            <person name="Han J."/>
            <person name="Chen A."/>
            <person name="Kyrpides N."/>
            <person name="Mavromatis K."/>
            <person name="Markowitz V."/>
            <person name="Palaniappan K."/>
            <person name="Ivanova N."/>
            <person name="Schaumberg A."/>
            <person name="Pati A."/>
            <person name="Liolios K."/>
            <person name="Nordberg H.P."/>
            <person name="Cantor M.N."/>
            <person name="Hua S.X."/>
            <person name="Woyke T."/>
        </authorList>
    </citation>
    <scope>NUCLEOTIDE SEQUENCE [LARGE SCALE GENOMIC DNA]</scope>
    <source>
        <strain evidence="8">DSM 15288</strain>
    </source>
</reference>
<comment type="similarity">
    <text evidence="2">Belongs to the methyl-accepting chemotaxis (MCP) protein family.</text>
</comment>
<dbReference type="eggNOG" id="COG0840">
    <property type="taxonomic scope" value="Bacteria"/>
</dbReference>
<dbReference type="PRINTS" id="PR00260">
    <property type="entry name" value="CHEMTRNSDUCR"/>
</dbReference>
<protein>
    <submittedName>
        <fullName evidence="7">Methyl-accepting chemotaxis protein</fullName>
    </submittedName>
</protein>
<evidence type="ECO:0000313" key="8">
    <source>
        <dbReference type="Proteomes" id="UP000010847"/>
    </source>
</evidence>
<dbReference type="EMBL" id="CP007032">
    <property type="protein sequence ID" value="AHF05751.1"/>
    <property type="molecule type" value="Genomic_DNA"/>
</dbReference>
<dbReference type="GO" id="GO:0006935">
    <property type="term" value="P:chemotaxis"/>
    <property type="evidence" value="ECO:0007669"/>
    <property type="project" value="InterPro"/>
</dbReference>
<evidence type="ECO:0000256" key="1">
    <source>
        <dbReference type="ARBA" id="ARBA00023224"/>
    </source>
</evidence>
<dbReference type="SMART" id="SM00283">
    <property type="entry name" value="MA"/>
    <property type="match status" value="1"/>
</dbReference>
<dbReference type="KEGG" id="dmt:DESME_00485"/>
<feature type="domain" description="Methyl-accepting transducer" evidence="5">
    <location>
        <begin position="268"/>
        <end position="532"/>
    </location>
</feature>
<dbReference type="PANTHER" id="PTHR32089">
    <property type="entry name" value="METHYL-ACCEPTING CHEMOTAXIS PROTEIN MCPB"/>
    <property type="match status" value="1"/>
</dbReference>
<dbReference type="PANTHER" id="PTHR32089:SF112">
    <property type="entry name" value="LYSOZYME-LIKE PROTEIN-RELATED"/>
    <property type="match status" value="1"/>
</dbReference>
<dbReference type="InterPro" id="IPR003660">
    <property type="entry name" value="HAMP_dom"/>
</dbReference>
<dbReference type="InterPro" id="IPR004090">
    <property type="entry name" value="Chemotax_Me-accpt_rcpt"/>
</dbReference>
<dbReference type="Gene3D" id="1.10.287.950">
    <property type="entry name" value="Methyl-accepting chemotaxis protein"/>
    <property type="match status" value="1"/>
</dbReference>
<keyword evidence="4" id="KW-0472">Membrane</keyword>
<keyword evidence="4" id="KW-1133">Transmembrane helix</keyword>
<dbReference type="SMART" id="SM00304">
    <property type="entry name" value="HAMP"/>
    <property type="match status" value="1"/>
</dbReference>
<dbReference type="Gene3D" id="6.10.340.10">
    <property type="match status" value="1"/>
</dbReference>
<evidence type="ECO:0000256" key="4">
    <source>
        <dbReference type="SAM" id="Phobius"/>
    </source>
</evidence>
<dbReference type="Pfam" id="PF12729">
    <property type="entry name" value="4HB_MCP_1"/>
    <property type="match status" value="1"/>
</dbReference>
<dbReference type="CDD" id="cd06225">
    <property type="entry name" value="HAMP"/>
    <property type="match status" value="1"/>
</dbReference>
<sequence>MSGNLIIVILLSLISVAALVGMKVIEDKYVALVDDTMQGVVTLREVQYYFTSQANDERGLLLTGQASYVDEIKGRKPEIDKRLDSLGVIMTDAKEKQLLQDIHDGYEKFNESSLKVVSLYQSGNVQAAQDQSFGAGRDIRKGLENSYNELVDTENNNKIQGVESSKTLYSRIFVGSSIALLLAFIFAIIMSLYNSKKIVGPLKAVTDHSGFLANGDLGHSAETCNSQDELGDLSRNFNKMSESLKMLVSNIKESATLVASTSEELTASTEQHAQASEHVARITQEVATSSISQSQSIQVSSTAMDDIANQVRQITENSKSVTSLSKKTELTSNEGMATVTEVVSQMGKIDQSTHFVMQSIQALTESFQKISSITNVITGIAEQTNLLALNAAIEAARAGEHGKGFSVVADEVRKLAEQSRKSADDISALITANEKNLVEALNAMNTEVEDVKRGIEKVNISGQAFESISQLIEELYKETESLAQTITIISDETEEIVGVFSNINTASLEISSQMQSASASIEEQNASIEEISSASQDMSRMADELLFAVDKFKL</sequence>
<dbReference type="OrthoDB" id="1790929at2"/>
<dbReference type="CDD" id="cd11386">
    <property type="entry name" value="MCP_signal"/>
    <property type="match status" value="1"/>
</dbReference>
<dbReference type="HOGENOM" id="CLU_000445_107_27_9"/>
<evidence type="ECO:0000256" key="3">
    <source>
        <dbReference type="PROSITE-ProRule" id="PRU00284"/>
    </source>
</evidence>
<accession>W0E9M7</accession>
<dbReference type="PROSITE" id="PS50885">
    <property type="entry name" value="HAMP"/>
    <property type="match status" value="1"/>
</dbReference>
<dbReference type="InterPro" id="IPR024478">
    <property type="entry name" value="HlyB_4HB_MCP"/>
</dbReference>
<dbReference type="Pfam" id="PF00672">
    <property type="entry name" value="HAMP"/>
    <property type="match status" value="1"/>
</dbReference>
<dbReference type="AlphaFoldDB" id="W0E9M7"/>
<evidence type="ECO:0000256" key="2">
    <source>
        <dbReference type="ARBA" id="ARBA00029447"/>
    </source>
</evidence>